<evidence type="ECO:0000313" key="2">
    <source>
        <dbReference type="Proteomes" id="UP000824633"/>
    </source>
</evidence>
<dbReference type="EMBL" id="AP024849">
    <property type="protein sequence ID" value="BCZ46903.1"/>
    <property type="molecule type" value="Genomic_DNA"/>
</dbReference>
<dbReference type="Proteomes" id="UP000824633">
    <property type="component" value="Chromosome"/>
</dbReference>
<evidence type="ECO:0000313" key="1">
    <source>
        <dbReference type="EMBL" id="BCZ46903.1"/>
    </source>
</evidence>
<dbReference type="RefSeq" id="WP_224033300.1">
    <property type="nucleotide sequence ID" value="NZ_AP024849.1"/>
</dbReference>
<name>A0ABN6IZG6_9CLOT</name>
<proteinExistence type="predicted"/>
<organism evidence="1 2">
    <name type="scientific">Clostridium gelidum</name>
    <dbReference type="NCBI Taxonomy" id="704125"/>
    <lineage>
        <taxon>Bacteria</taxon>
        <taxon>Bacillati</taxon>
        <taxon>Bacillota</taxon>
        <taxon>Clostridia</taxon>
        <taxon>Eubacteriales</taxon>
        <taxon>Clostridiaceae</taxon>
        <taxon>Clostridium</taxon>
    </lineage>
</organism>
<accession>A0ABN6IZG6</accession>
<protein>
    <submittedName>
        <fullName evidence="1">Uncharacterized protein</fullName>
    </submittedName>
</protein>
<gene>
    <name evidence="1" type="ORF">psyc5s11_29700</name>
</gene>
<sequence length="228" mass="25720">MNTTKNSPYSATAYIGEECLTDQDIQNIELVRARRSLAFLKNKIGNDAMVTLIEEELNAATIQTEKWANESNGEWKSGFVVMEMPGVSAEQFHSWFIGMMERNEGSALGVAHPDHYLNRMLPDGRGEVIENLGEFEYPWHMFLNFTAIDSTIPVLADKDYPIGFAAIVKSTNGKIIAYALHELRDHKDGMQAKLAIILPKAAPDTLIRGHLNHFSIEFRNWYNAMSVK</sequence>
<keyword evidence="2" id="KW-1185">Reference proteome</keyword>
<reference evidence="2" key="1">
    <citation type="submission" date="2021-07" db="EMBL/GenBank/DDBJ databases">
        <title>Complete genome sequencing of a Clostridium isolate.</title>
        <authorList>
            <person name="Ueki A."/>
            <person name="Tonouchi A."/>
        </authorList>
    </citation>
    <scope>NUCLEOTIDE SEQUENCE [LARGE SCALE GENOMIC DNA]</scope>
    <source>
        <strain evidence="2">C5S11</strain>
    </source>
</reference>